<reference evidence="3" key="2">
    <citation type="submission" date="2025-09" db="UniProtKB">
        <authorList>
            <consortium name="Ensembl"/>
        </authorList>
    </citation>
    <scope>IDENTIFICATION</scope>
</reference>
<keyword evidence="2" id="KW-1133">Transmembrane helix</keyword>
<feature type="compositionally biased region" description="Basic and acidic residues" evidence="1">
    <location>
        <begin position="1"/>
        <end position="11"/>
    </location>
</feature>
<gene>
    <name evidence="3" type="primary">LOC107705609</name>
</gene>
<dbReference type="InterPro" id="IPR029383">
    <property type="entry name" value="ARL6IP6"/>
</dbReference>
<dbReference type="AlphaFoldDB" id="A0A673H528"/>
<organism evidence="3 4">
    <name type="scientific">Sinocyclocheilus rhinocerous</name>
    <dbReference type="NCBI Taxonomy" id="307959"/>
    <lineage>
        <taxon>Eukaryota</taxon>
        <taxon>Metazoa</taxon>
        <taxon>Chordata</taxon>
        <taxon>Craniata</taxon>
        <taxon>Vertebrata</taxon>
        <taxon>Euteleostomi</taxon>
        <taxon>Actinopterygii</taxon>
        <taxon>Neopterygii</taxon>
        <taxon>Teleostei</taxon>
        <taxon>Ostariophysi</taxon>
        <taxon>Cypriniformes</taxon>
        <taxon>Cyprinidae</taxon>
        <taxon>Cyprininae</taxon>
        <taxon>Sinocyclocheilus</taxon>
    </lineage>
</organism>
<keyword evidence="2" id="KW-0812">Transmembrane</keyword>
<keyword evidence="2" id="KW-0472">Membrane</keyword>
<dbReference type="PANTHER" id="PTHR28640">
    <property type="entry name" value="ADP-RIBOSYLATION FACTOR-LIKE PROTEIN 6-INTERACTING PROTEIN 6"/>
    <property type="match status" value="1"/>
</dbReference>
<dbReference type="Ensembl" id="ENSSRHT00000021528.1">
    <property type="protein sequence ID" value="ENSSRHP00000020867.1"/>
    <property type="gene ID" value="ENSSRHG00000011137.1"/>
</dbReference>
<proteinExistence type="predicted"/>
<dbReference type="PANTHER" id="PTHR28640:SF1">
    <property type="entry name" value="ADP-RIBOSYLATION FACTOR-LIKE PROTEIN 6-INTERACTING PROTEIN 6"/>
    <property type="match status" value="1"/>
</dbReference>
<keyword evidence="4" id="KW-1185">Reference proteome</keyword>
<protein>
    <submittedName>
        <fullName evidence="3">ADP-ribosylation factor-like protein 6-interacting protein 6</fullName>
    </submittedName>
</protein>
<dbReference type="Pfam" id="PF15062">
    <property type="entry name" value="ARL6IP6"/>
    <property type="match status" value="1"/>
</dbReference>
<feature type="transmembrane region" description="Helical" evidence="2">
    <location>
        <begin position="70"/>
        <end position="94"/>
    </location>
</feature>
<dbReference type="Proteomes" id="UP000472270">
    <property type="component" value="Unassembled WGS sequence"/>
</dbReference>
<feature type="transmembrane region" description="Helical" evidence="2">
    <location>
        <begin position="115"/>
        <end position="139"/>
    </location>
</feature>
<sequence length="270" mass="30350">MLRSARDKDVQSLDVYSDDEDNTPLAGRRNMLGEINAASLESSEIRRATPGRQPVLQRFWKHTHLWPARIVSVLCSVVIVSFIAVLISFLYIVLKDLRAERITTEDGSEVRLLGFWCILVLSSVAGVLCCSFSWTLTYFDSFEPGMFPPTPLSSARLKRMTGHSFHMGYSMAILNGIVAALTLICLWVSASKDLRYGLALRFRMHRADVSASGSRYGSICYDAFLLVTPKASFHERAAKHLIFLQNKKLHPRLSVCLTKLTLKARSHQGR</sequence>
<evidence type="ECO:0000313" key="3">
    <source>
        <dbReference type="Ensembl" id="ENSSRHP00000020867.1"/>
    </source>
</evidence>
<evidence type="ECO:0000256" key="2">
    <source>
        <dbReference type="SAM" id="Phobius"/>
    </source>
</evidence>
<feature type="region of interest" description="Disordered" evidence="1">
    <location>
        <begin position="1"/>
        <end position="26"/>
    </location>
</feature>
<feature type="transmembrane region" description="Helical" evidence="2">
    <location>
        <begin position="167"/>
        <end position="188"/>
    </location>
</feature>
<evidence type="ECO:0000313" key="4">
    <source>
        <dbReference type="Proteomes" id="UP000472270"/>
    </source>
</evidence>
<name>A0A673H528_9TELE</name>
<reference evidence="3" key="1">
    <citation type="submission" date="2025-08" db="UniProtKB">
        <authorList>
            <consortium name="Ensembl"/>
        </authorList>
    </citation>
    <scope>IDENTIFICATION</scope>
</reference>
<accession>A0A673H528</accession>
<evidence type="ECO:0000256" key="1">
    <source>
        <dbReference type="SAM" id="MobiDB-lite"/>
    </source>
</evidence>